<dbReference type="InterPro" id="IPR016120">
    <property type="entry name" value="Sig_transdc_His_kin_SpoOB"/>
</dbReference>
<dbReference type="Gene3D" id="3.30.565.10">
    <property type="entry name" value="Histidine kinase-like ATPase, C-terminal domain"/>
    <property type="match status" value="1"/>
</dbReference>
<dbReference type="InterPro" id="IPR036890">
    <property type="entry name" value="HATPase_C_sf"/>
</dbReference>
<evidence type="ECO:0000256" key="1">
    <source>
        <dbReference type="ARBA" id="ARBA00000085"/>
    </source>
</evidence>
<keyword evidence="8" id="KW-0547">Nucleotide-binding</keyword>
<evidence type="ECO:0000256" key="10">
    <source>
        <dbReference type="ARBA" id="ARBA00022840"/>
    </source>
</evidence>
<dbReference type="PANTHER" id="PTHR45436:SF5">
    <property type="entry name" value="SENSOR HISTIDINE KINASE TRCS"/>
    <property type="match status" value="1"/>
</dbReference>
<evidence type="ECO:0000256" key="12">
    <source>
        <dbReference type="ARBA" id="ARBA00023012"/>
    </source>
</evidence>
<dbReference type="InterPro" id="IPR050428">
    <property type="entry name" value="TCS_sensor_his_kinase"/>
</dbReference>
<evidence type="ECO:0000256" key="4">
    <source>
        <dbReference type="ARBA" id="ARBA00022475"/>
    </source>
</evidence>
<evidence type="ECO:0000256" key="3">
    <source>
        <dbReference type="ARBA" id="ARBA00012438"/>
    </source>
</evidence>
<evidence type="ECO:0000256" key="11">
    <source>
        <dbReference type="ARBA" id="ARBA00022989"/>
    </source>
</evidence>
<comment type="subcellular location">
    <subcellularLocation>
        <location evidence="2">Cell membrane</location>
        <topology evidence="2">Multi-pass membrane protein</topology>
    </subcellularLocation>
</comment>
<comment type="caution">
    <text evidence="16">The sequence shown here is derived from an EMBL/GenBank/DDBJ whole genome shotgun (WGS) entry which is preliminary data.</text>
</comment>
<evidence type="ECO:0000313" key="16">
    <source>
        <dbReference type="EMBL" id="MFB9313427.1"/>
    </source>
</evidence>
<keyword evidence="17" id="KW-1185">Reference proteome</keyword>
<dbReference type="PANTHER" id="PTHR45436">
    <property type="entry name" value="SENSOR HISTIDINE KINASE YKOH"/>
    <property type="match status" value="1"/>
</dbReference>
<keyword evidence="5" id="KW-0597">Phosphoprotein</keyword>
<gene>
    <name evidence="16" type="ORF">ACFFRI_10265</name>
</gene>
<keyword evidence="9 16" id="KW-0418">Kinase</keyword>
<dbReference type="Gene3D" id="1.10.287.130">
    <property type="match status" value="1"/>
</dbReference>
<dbReference type="Proteomes" id="UP001589750">
    <property type="component" value="Unassembled WGS sequence"/>
</dbReference>
<evidence type="ECO:0000313" key="17">
    <source>
        <dbReference type="Proteomes" id="UP001589750"/>
    </source>
</evidence>
<evidence type="ECO:0000256" key="8">
    <source>
        <dbReference type="ARBA" id="ARBA00022741"/>
    </source>
</evidence>
<dbReference type="SUPFAM" id="SSF103190">
    <property type="entry name" value="Sensory domain-like"/>
    <property type="match status" value="1"/>
</dbReference>
<dbReference type="EMBL" id="JBHMDG010000012">
    <property type="protein sequence ID" value="MFB9313427.1"/>
    <property type="molecule type" value="Genomic_DNA"/>
</dbReference>
<dbReference type="GO" id="GO:0004673">
    <property type="term" value="F:protein histidine kinase activity"/>
    <property type="evidence" value="ECO:0007669"/>
    <property type="project" value="UniProtKB-EC"/>
</dbReference>
<keyword evidence="11 14" id="KW-1133">Transmembrane helix</keyword>
<dbReference type="InterPro" id="IPR039506">
    <property type="entry name" value="SPOB_a"/>
</dbReference>
<organism evidence="16 17">
    <name type="scientific">Nocardioides plantarum</name>
    <dbReference type="NCBI Taxonomy" id="29299"/>
    <lineage>
        <taxon>Bacteria</taxon>
        <taxon>Bacillati</taxon>
        <taxon>Actinomycetota</taxon>
        <taxon>Actinomycetes</taxon>
        <taxon>Propionibacteriales</taxon>
        <taxon>Nocardioidaceae</taxon>
        <taxon>Nocardioides</taxon>
    </lineage>
</organism>
<dbReference type="InterPro" id="IPR003594">
    <property type="entry name" value="HATPase_dom"/>
</dbReference>
<accession>A0ABV5KAG9</accession>
<sequence>MRGRRRELTLAGQFLLLQLGVVALLLLIVGVISVRQSTATFESERGPAMRSVAESLAAQDFVRSTLLAAVDGEVAGPEVARLLAPPIESGLSPSDATDVLVVSLDGVVLAASDPSLVGSRADLGDSDVLQGRGWVGNVEPGASGDGERAVAGHAPVYAVVPDASGSGTRVRLVGAVLAEQTYPSIGDRLTGAAGNLALYLGLGALLGVVGTYVVSRVVKRSTRGLAPTEIANLADHREALLHSIREGVVAVGTDGRVTMMNDAARVTLGVAADPVGRHIADLGLGPHVEALLDGAGAAGTDGADAGAGEVQDAVALVGGRVVVFNRRSASSRGRGIGSVTTLRDRTELLSLQSQLSSNLSITDTLRAQTHEFDNQLHTISGLVQLGEYDEVRTLVGRITRHRSEIGAFVSARLEDPALAALMIAKDAVAVERGVELVLDPGSRLGPLPAEVSADLTTVVGNLVDNAVDACAGTADAQVEVWVTEVDGDVHVRVRDNGPGVPDELRDAIFVRGFSTKPDVLGGRGIGLPLVQLICTQRGGRVEVDRAAEEGGAEFRVVLPRGVSAAAVRQGVET</sequence>
<keyword evidence="10" id="KW-0067">ATP-binding</keyword>
<dbReference type="SMART" id="SM00387">
    <property type="entry name" value="HATPase_c"/>
    <property type="match status" value="1"/>
</dbReference>
<dbReference type="InterPro" id="IPR029151">
    <property type="entry name" value="Sensor-like_sf"/>
</dbReference>
<dbReference type="RefSeq" id="WP_140007935.1">
    <property type="nucleotide sequence ID" value="NZ_JBHMDG010000012.1"/>
</dbReference>
<dbReference type="PROSITE" id="PS50109">
    <property type="entry name" value="HIS_KIN"/>
    <property type="match status" value="1"/>
</dbReference>
<dbReference type="InterPro" id="IPR000014">
    <property type="entry name" value="PAS"/>
</dbReference>
<keyword evidence="4" id="KW-1003">Cell membrane</keyword>
<evidence type="ECO:0000256" key="2">
    <source>
        <dbReference type="ARBA" id="ARBA00004651"/>
    </source>
</evidence>
<evidence type="ECO:0000256" key="6">
    <source>
        <dbReference type="ARBA" id="ARBA00022679"/>
    </source>
</evidence>
<keyword evidence="13 14" id="KW-0472">Membrane</keyword>
<evidence type="ECO:0000259" key="15">
    <source>
        <dbReference type="PROSITE" id="PS50109"/>
    </source>
</evidence>
<name>A0ABV5KAG9_9ACTN</name>
<dbReference type="SMART" id="SM00091">
    <property type="entry name" value="PAS"/>
    <property type="match status" value="1"/>
</dbReference>
<reference evidence="16 17" key="1">
    <citation type="submission" date="2024-09" db="EMBL/GenBank/DDBJ databases">
        <authorList>
            <person name="Sun Q."/>
            <person name="Mori K."/>
        </authorList>
    </citation>
    <scope>NUCLEOTIDE SEQUENCE [LARGE SCALE GENOMIC DNA]</scope>
    <source>
        <strain evidence="16 17">JCM 9626</strain>
    </source>
</reference>
<dbReference type="SUPFAM" id="SSF55785">
    <property type="entry name" value="PYP-like sensor domain (PAS domain)"/>
    <property type="match status" value="1"/>
</dbReference>
<dbReference type="InterPro" id="IPR035965">
    <property type="entry name" value="PAS-like_dom_sf"/>
</dbReference>
<keyword evidence="12" id="KW-0902">Two-component regulatory system</keyword>
<keyword evidence="6 16" id="KW-0808">Transferase</keyword>
<keyword evidence="7 14" id="KW-0812">Transmembrane</keyword>
<protein>
    <recommendedName>
        <fullName evidence="3">histidine kinase</fullName>
        <ecNumber evidence="3">2.7.13.3</ecNumber>
    </recommendedName>
</protein>
<dbReference type="Pfam" id="PF14689">
    <property type="entry name" value="SPOB_a"/>
    <property type="match status" value="1"/>
</dbReference>
<dbReference type="PRINTS" id="PR00344">
    <property type="entry name" value="BCTRLSENSOR"/>
</dbReference>
<evidence type="ECO:0000256" key="14">
    <source>
        <dbReference type="SAM" id="Phobius"/>
    </source>
</evidence>
<proteinExistence type="predicted"/>
<dbReference type="Pfam" id="PF02518">
    <property type="entry name" value="HATPase_c"/>
    <property type="match status" value="1"/>
</dbReference>
<feature type="transmembrane region" description="Helical" evidence="14">
    <location>
        <begin position="196"/>
        <end position="214"/>
    </location>
</feature>
<evidence type="ECO:0000256" key="9">
    <source>
        <dbReference type="ARBA" id="ARBA00022777"/>
    </source>
</evidence>
<dbReference type="InterPro" id="IPR005467">
    <property type="entry name" value="His_kinase_dom"/>
</dbReference>
<dbReference type="InterPro" id="IPR004358">
    <property type="entry name" value="Sig_transdc_His_kin-like_C"/>
</dbReference>
<evidence type="ECO:0000256" key="13">
    <source>
        <dbReference type="ARBA" id="ARBA00023136"/>
    </source>
</evidence>
<dbReference type="Gene3D" id="3.30.450.20">
    <property type="entry name" value="PAS domain"/>
    <property type="match status" value="2"/>
</dbReference>
<dbReference type="SUPFAM" id="SSF55874">
    <property type="entry name" value="ATPase domain of HSP90 chaperone/DNA topoisomerase II/histidine kinase"/>
    <property type="match status" value="1"/>
</dbReference>
<dbReference type="SUPFAM" id="SSF55890">
    <property type="entry name" value="Sporulation response regulatory protein Spo0B"/>
    <property type="match status" value="1"/>
</dbReference>
<evidence type="ECO:0000256" key="5">
    <source>
        <dbReference type="ARBA" id="ARBA00022553"/>
    </source>
</evidence>
<dbReference type="EC" id="2.7.13.3" evidence="3"/>
<evidence type="ECO:0000256" key="7">
    <source>
        <dbReference type="ARBA" id="ARBA00022692"/>
    </source>
</evidence>
<comment type="catalytic activity">
    <reaction evidence="1">
        <text>ATP + protein L-histidine = ADP + protein N-phospho-L-histidine.</text>
        <dbReference type="EC" id="2.7.13.3"/>
    </reaction>
</comment>
<feature type="domain" description="Histidine kinase" evidence="15">
    <location>
        <begin position="367"/>
        <end position="562"/>
    </location>
</feature>